<accession>I7LTP4</accession>
<dbReference type="SUPFAM" id="SSF57184">
    <property type="entry name" value="Growth factor receptor domain"/>
    <property type="match status" value="1"/>
</dbReference>
<sequence>MILINSSQLRNNQWNYILVTVSQIGTNNLRVAIIYNSISNIQQQQVSQIDFSTSGQQLRLTLLSRFDSDCLQSSIGGFFFIQNIQTNELNWESSIFNYFLQGGLLPSQIVAWYSTKFQDNTSVIPDLSGNLRYLISQPSPSAQYLLNYSIGQSQSSLITFQDQWCGQQNIIYSSSIISDSNWTRILIKIYFDPTLNQHVIYVEENDISQPVQNNNFSFQSLQNQKNSTVYYVGFGYNPYFKNFVITQGAFTSSSNNSVFKPQNCQYLSQCSSIQGILGSQNEYCKSCIYGSYFDGSSMKCMNTCPSNKQQLNGECISSMFNWYCKEYDLLKNKCLQCNEGQIITSVVGIDLKTQDKSQSIIYQVSGYFQQQNFVIQIVINDQQLILNEFVIEYMIIQDQYLYQTNNLSLDFTVQKYKSFNTTLTLNQNFIDQYSIAIFLSGATILPAPNGQTDAASSQISSKFNHNTVLQSTQQIFNLEFTVSQRIQTLQYQILYFPNKPNYNYEIDLTQPMDAVLQTQNQDISYSPLFQYQYVFQQPFSFNDLFIFGISTFNFSYPKSYQTNINQFTYSFYNTNFQLQPLSISNQNGQDLQLYTQQQQITSVNISLTTKNSNFIISNFTLSLASSFTKCSKNCLSCYESPEMCSSCSNPLMDISFPYCTKCLPNYVSIGALQCRFGQKCGSVNQQVIYNCKQCNPYSREALCQQCVDGYEPNQYYSSCVKIQQGSNQTSCHVTCKTCFDSDFNSCQTCSSSQNNILISGTCYCNFFSYRFKLTPACSVINFLIFKFLTIFYQLQLLKQESNILEIVFKFEYILISLLVLFSITQTILQETYHLLWKYIEITQIISSFFYFNTYGLTLLDFVYRLAYLYNLSPIFPNPFNISILNNQNFETLLNAFGQNTPSRFIANYKSSQITQNIIPTFLFYAYLLFLVMIKQFTLFRTRKSASFFEGFKDRILNVFFFGFFFQSQELMMLILMNFSRLQESQSLSYQDLVLALILIVILLSVLFLFFFKIKSILIRKPIIEFVGTINQIKKYTLYWPALRIVCKFVGSTLLIFLQANPKAQASIIIIYGLEYAYFYITKPYKNQQTQIHIQRYEIILLVNVLLMCLILLIDNSSFSQVGQVILVILTIAQLIHIQILQFLLILYQFSSNSSKVWKKCQLYLIKLNILELNNQQQNPNTNLSDLSMELQNNLSIINNTILDEDFKQQNIQVQWQVNPINAFNKKHMTNKNQQ</sequence>
<organism evidence="2 3">
    <name type="scientific">Tetrahymena thermophila (strain SB210)</name>
    <dbReference type="NCBI Taxonomy" id="312017"/>
    <lineage>
        <taxon>Eukaryota</taxon>
        <taxon>Sar</taxon>
        <taxon>Alveolata</taxon>
        <taxon>Ciliophora</taxon>
        <taxon>Intramacronucleata</taxon>
        <taxon>Oligohymenophorea</taxon>
        <taxon>Hymenostomatida</taxon>
        <taxon>Tetrahymenina</taxon>
        <taxon>Tetrahymenidae</taxon>
        <taxon>Tetrahymena</taxon>
    </lineage>
</organism>
<evidence type="ECO:0000313" key="2">
    <source>
        <dbReference type="EMBL" id="EAR85611.2"/>
    </source>
</evidence>
<dbReference type="InterPro" id="IPR009030">
    <property type="entry name" value="Growth_fac_rcpt_cys_sf"/>
</dbReference>
<name>I7LTP4_TETTS</name>
<feature type="transmembrane region" description="Helical" evidence="1">
    <location>
        <begin position="1063"/>
        <end position="1081"/>
    </location>
</feature>
<keyword evidence="1" id="KW-1133">Transmembrane helix</keyword>
<dbReference type="InParanoid" id="I7LTP4"/>
<dbReference type="KEGG" id="tet:TTHERM_00420190"/>
<proteinExistence type="predicted"/>
<evidence type="ECO:0000313" key="3">
    <source>
        <dbReference type="Proteomes" id="UP000009168"/>
    </source>
</evidence>
<dbReference type="Proteomes" id="UP000009168">
    <property type="component" value="Unassembled WGS sequence"/>
</dbReference>
<dbReference type="EMBL" id="GG662536">
    <property type="protein sequence ID" value="EAR85611.2"/>
    <property type="molecule type" value="Genomic_DNA"/>
</dbReference>
<dbReference type="AlphaFoldDB" id="I7LTP4"/>
<evidence type="ECO:0000256" key="1">
    <source>
        <dbReference type="SAM" id="Phobius"/>
    </source>
</evidence>
<gene>
    <name evidence="2" type="ORF">TTHERM_00420190</name>
</gene>
<protein>
    <submittedName>
        <fullName evidence="2">Transmembrane protein, putative</fullName>
    </submittedName>
</protein>
<keyword evidence="3" id="KW-1185">Reference proteome</keyword>
<dbReference type="GeneID" id="7827236"/>
<feature type="transmembrane region" description="Helical" evidence="1">
    <location>
        <begin position="992"/>
        <end position="1011"/>
    </location>
</feature>
<reference evidence="3" key="1">
    <citation type="journal article" date="2006" name="PLoS Biol.">
        <title>Macronuclear genome sequence of the ciliate Tetrahymena thermophila, a model eukaryote.</title>
        <authorList>
            <person name="Eisen J.A."/>
            <person name="Coyne R.S."/>
            <person name="Wu M."/>
            <person name="Wu D."/>
            <person name="Thiagarajan M."/>
            <person name="Wortman J.R."/>
            <person name="Badger J.H."/>
            <person name="Ren Q."/>
            <person name="Amedeo P."/>
            <person name="Jones K.M."/>
            <person name="Tallon L.J."/>
            <person name="Delcher A.L."/>
            <person name="Salzberg S.L."/>
            <person name="Silva J.C."/>
            <person name="Haas B.J."/>
            <person name="Majoros W.H."/>
            <person name="Farzad M."/>
            <person name="Carlton J.M."/>
            <person name="Smith R.K. Jr."/>
            <person name="Garg J."/>
            <person name="Pearlman R.E."/>
            <person name="Karrer K.M."/>
            <person name="Sun L."/>
            <person name="Manning G."/>
            <person name="Elde N.C."/>
            <person name="Turkewitz A.P."/>
            <person name="Asai D.J."/>
            <person name="Wilkes D.E."/>
            <person name="Wang Y."/>
            <person name="Cai H."/>
            <person name="Collins K."/>
            <person name="Stewart B.A."/>
            <person name="Lee S.R."/>
            <person name="Wilamowska K."/>
            <person name="Weinberg Z."/>
            <person name="Ruzzo W.L."/>
            <person name="Wloga D."/>
            <person name="Gaertig J."/>
            <person name="Frankel J."/>
            <person name="Tsao C.-C."/>
            <person name="Gorovsky M.A."/>
            <person name="Keeling P.J."/>
            <person name="Waller R.F."/>
            <person name="Patron N.J."/>
            <person name="Cherry J.M."/>
            <person name="Stover N.A."/>
            <person name="Krieger C.J."/>
            <person name="del Toro C."/>
            <person name="Ryder H.F."/>
            <person name="Williamson S.C."/>
            <person name="Barbeau R.A."/>
            <person name="Hamilton E.P."/>
            <person name="Orias E."/>
        </authorList>
    </citation>
    <scope>NUCLEOTIDE SEQUENCE [LARGE SCALE GENOMIC DNA]</scope>
    <source>
        <strain evidence="3">SB210</strain>
    </source>
</reference>
<feature type="transmembrane region" description="Helical" evidence="1">
    <location>
        <begin position="917"/>
        <end position="937"/>
    </location>
</feature>
<feature type="transmembrane region" description="Helical" evidence="1">
    <location>
        <begin position="1093"/>
        <end position="1113"/>
    </location>
</feature>
<feature type="transmembrane region" description="Helical" evidence="1">
    <location>
        <begin position="1125"/>
        <end position="1149"/>
    </location>
</feature>
<feature type="transmembrane region" description="Helical" evidence="1">
    <location>
        <begin position="958"/>
        <end position="980"/>
    </location>
</feature>
<feature type="transmembrane region" description="Helical" evidence="1">
    <location>
        <begin position="1037"/>
        <end position="1057"/>
    </location>
</feature>
<dbReference type="InterPro" id="IPR006212">
    <property type="entry name" value="Furin_repeat"/>
</dbReference>
<feature type="transmembrane region" description="Helical" evidence="1">
    <location>
        <begin position="806"/>
        <end position="828"/>
    </location>
</feature>
<dbReference type="CDD" id="cd00064">
    <property type="entry name" value="FU"/>
    <property type="match status" value="1"/>
</dbReference>
<dbReference type="RefSeq" id="XP_001033274.2">
    <property type="nucleotide sequence ID" value="XM_001033274.2"/>
</dbReference>
<keyword evidence="1" id="KW-0472">Membrane</keyword>
<keyword evidence="1 2" id="KW-0812">Transmembrane</keyword>